<feature type="region of interest" description="Disordered" evidence="1">
    <location>
        <begin position="1"/>
        <end position="87"/>
    </location>
</feature>
<reference evidence="2 3" key="1">
    <citation type="journal article" date="2019" name="Nat. Ecol. Evol.">
        <title>Megaphylogeny resolves global patterns of mushroom evolution.</title>
        <authorList>
            <person name="Varga T."/>
            <person name="Krizsan K."/>
            <person name="Foldi C."/>
            <person name="Dima B."/>
            <person name="Sanchez-Garcia M."/>
            <person name="Sanchez-Ramirez S."/>
            <person name="Szollosi G.J."/>
            <person name="Szarkandi J.G."/>
            <person name="Papp V."/>
            <person name="Albert L."/>
            <person name="Andreopoulos W."/>
            <person name="Angelini C."/>
            <person name="Antonin V."/>
            <person name="Barry K.W."/>
            <person name="Bougher N.L."/>
            <person name="Buchanan P."/>
            <person name="Buyck B."/>
            <person name="Bense V."/>
            <person name="Catcheside P."/>
            <person name="Chovatia M."/>
            <person name="Cooper J."/>
            <person name="Damon W."/>
            <person name="Desjardin D."/>
            <person name="Finy P."/>
            <person name="Geml J."/>
            <person name="Haridas S."/>
            <person name="Hughes K."/>
            <person name="Justo A."/>
            <person name="Karasinski D."/>
            <person name="Kautmanova I."/>
            <person name="Kiss B."/>
            <person name="Kocsube S."/>
            <person name="Kotiranta H."/>
            <person name="LaButti K.M."/>
            <person name="Lechner B.E."/>
            <person name="Liimatainen K."/>
            <person name="Lipzen A."/>
            <person name="Lukacs Z."/>
            <person name="Mihaltcheva S."/>
            <person name="Morgado L.N."/>
            <person name="Niskanen T."/>
            <person name="Noordeloos M.E."/>
            <person name="Ohm R.A."/>
            <person name="Ortiz-Santana B."/>
            <person name="Ovrebo C."/>
            <person name="Racz N."/>
            <person name="Riley R."/>
            <person name="Savchenko A."/>
            <person name="Shiryaev A."/>
            <person name="Soop K."/>
            <person name="Spirin V."/>
            <person name="Szebenyi C."/>
            <person name="Tomsovsky M."/>
            <person name="Tulloss R.E."/>
            <person name="Uehling J."/>
            <person name="Grigoriev I.V."/>
            <person name="Vagvolgyi C."/>
            <person name="Papp T."/>
            <person name="Martin F.M."/>
            <person name="Miettinen O."/>
            <person name="Hibbett D.S."/>
            <person name="Nagy L.G."/>
        </authorList>
    </citation>
    <scope>NUCLEOTIDE SEQUENCE [LARGE SCALE GENOMIC DNA]</scope>
    <source>
        <strain evidence="2 3">FP101781</strain>
    </source>
</reference>
<dbReference type="Proteomes" id="UP000298030">
    <property type="component" value="Unassembled WGS sequence"/>
</dbReference>
<evidence type="ECO:0000313" key="3">
    <source>
        <dbReference type="Proteomes" id="UP000298030"/>
    </source>
</evidence>
<keyword evidence="3" id="KW-1185">Reference proteome</keyword>
<dbReference type="EMBL" id="QPFP01000009">
    <property type="protein sequence ID" value="TEB34524.1"/>
    <property type="molecule type" value="Genomic_DNA"/>
</dbReference>
<feature type="compositionally biased region" description="Polar residues" evidence="1">
    <location>
        <begin position="13"/>
        <end position="27"/>
    </location>
</feature>
<organism evidence="2 3">
    <name type="scientific">Coprinellus micaceus</name>
    <name type="common">Glistening ink-cap mushroom</name>
    <name type="synonym">Coprinus micaceus</name>
    <dbReference type="NCBI Taxonomy" id="71717"/>
    <lineage>
        <taxon>Eukaryota</taxon>
        <taxon>Fungi</taxon>
        <taxon>Dikarya</taxon>
        <taxon>Basidiomycota</taxon>
        <taxon>Agaricomycotina</taxon>
        <taxon>Agaricomycetes</taxon>
        <taxon>Agaricomycetidae</taxon>
        <taxon>Agaricales</taxon>
        <taxon>Agaricineae</taxon>
        <taxon>Psathyrellaceae</taxon>
        <taxon>Coprinellus</taxon>
    </lineage>
</organism>
<feature type="compositionally biased region" description="Gly residues" evidence="1">
    <location>
        <begin position="116"/>
        <end position="125"/>
    </location>
</feature>
<dbReference type="STRING" id="71717.A0A4Y7TKL4"/>
<feature type="region of interest" description="Disordered" evidence="1">
    <location>
        <begin position="110"/>
        <end position="210"/>
    </location>
</feature>
<accession>A0A4Y7TKL4</accession>
<dbReference type="AlphaFoldDB" id="A0A4Y7TKL4"/>
<evidence type="ECO:0000256" key="1">
    <source>
        <dbReference type="SAM" id="MobiDB-lite"/>
    </source>
</evidence>
<sequence>MSSLRSHPPARTPSRTSHAFRTNQNDHFSPFGSLAELNAATTQLAPPPPHGSMYAGSDRGRATPQRAHRNNLPPPEEDDMGSFYGDEIDYGKVTSQLVRPYFVLAHPNDAHFPPGSNGGFQGSQHGGSQLPSRAGTGWGSRPESIQERAASPGQHHPYGAYGTHHAFDYEDEFAPPNPPFRRWEGSKAGSVASRAQHARQPSHPGSSQVPLEQWHGSHAGTVQHESHHVEHDEVNYVPTIQVESPYPEVRDSRTPSPRPTPHHPVARTRSSRASIHMEEPPMHEPAPVLARKKSSRRAVKQGTPSRPASAVRSRSTVYSIAPHFDVDGDDVTMYVYLQWMDMLNERPCRFHITGVDGKNYSLEVDYTLTGMTHGSAKFRGAGLPHSEYRGRGKLVVEWEITFHNDDDGSSSD</sequence>
<comment type="caution">
    <text evidence="2">The sequence shown here is derived from an EMBL/GenBank/DDBJ whole genome shotgun (WGS) entry which is preliminary data.</text>
</comment>
<name>A0A4Y7TKL4_COPMI</name>
<dbReference type="OrthoDB" id="2942207at2759"/>
<protein>
    <submittedName>
        <fullName evidence="2">Uncharacterized protein</fullName>
    </submittedName>
</protein>
<proteinExistence type="predicted"/>
<feature type="compositionally biased region" description="Basic residues" evidence="1">
    <location>
        <begin position="290"/>
        <end position="299"/>
    </location>
</feature>
<dbReference type="Gene3D" id="2.60.260.20">
    <property type="entry name" value="Urease metallochaperone UreE, N-terminal domain"/>
    <property type="match status" value="1"/>
</dbReference>
<evidence type="ECO:0000313" key="2">
    <source>
        <dbReference type="EMBL" id="TEB34524.1"/>
    </source>
</evidence>
<feature type="region of interest" description="Disordered" evidence="1">
    <location>
        <begin position="245"/>
        <end position="310"/>
    </location>
</feature>
<feature type="compositionally biased region" description="Basic residues" evidence="1">
    <location>
        <begin position="260"/>
        <end position="270"/>
    </location>
</feature>
<gene>
    <name evidence="2" type="ORF">FA13DRAFT_1707416</name>
</gene>